<dbReference type="CDD" id="cd17061">
    <property type="entry name" value="Ubl_IQUB"/>
    <property type="match status" value="1"/>
</dbReference>
<feature type="compositionally biased region" description="Polar residues" evidence="2">
    <location>
        <begin position="979"/>
        <end position="990"/>
    </location>
</feature>
<keyword evidence="4" id="KW-1185">Reference proteome</keyword>
<evidence type="ECO:0000256" key="1">
    <source>
        <dbReference type="SAM" id="Coils"/>
    </source>
</evidence>
<feature type="compositionally biased region" description="Low complexity" evidence="2">
    <location>
        <begin position="15"/>
        <end position="29"/>
    </location>
</feature>
<organism evidence="4 5">
    <name type="scientific">Lingula anatina</name>
    <name type="common">Brachiopod</name>
    <name type="synonym">Lingula unguis</name>
    <dbReference type="NCBI Taxonomy" id="7574"/>
    <lineage>
        <taxon>Eukaryota</taxon>
        <taxon>Metazoa</taxon>
        <taxon>Spiralia</taxon>
        <taxon>Lophotrochozoa</taxon>
        <taxon>Brachiopoda</taxon>
        <taxon>Linguliformea</taxon>
        <taxon>Lingulata</taxon>
        <taxon>Lingulida</taxon>
        <taxon>Linguloidea</taxon>
        <taxon>Lingulidae</taxon>
        <taxon>Lingula</taxon>
    </lineage>
</organism>
<dbReference type="Proteomes" id="UP000085678">
    <property type="component" value="Unplaced"/>
</dbReference>
<evidence type="ECO:0000256" key="2">
    <source>
        <dbReference type="SAM" id="MobiDB-lite"/>
    </source>
</evidence>
<name>A0A1S3HNT8_LINAN</name>
<dbReference type="PANTHER" id="PTHR21074:SF0">
    <property type="entry name" value="IQ AND UBIQUITIN-LIKE DOMAIN-CONTAINING PROTEIN"/>
    <property type="match status" value="1"/>
</dbReference>
<feature type="compositionally biased region" description="Basic and acidic residues" evidence="2">
    <location>
        <begin position="230"/>
        <end position="240"/>
    </location>
</feature>
<dbReference type="GO" id="GO:0060271">
    <property type="term" value="P:cilium assembly"/>
    <property type="evidence" value="ECO:0007669"/>
    <property type="project" value="TreeGrafter"/>
</dbReference>
<dbReference type="PROSITE" id="PS50096">
    <property type="entry name" value="IQ"/>
    <property type="match status" value="1"/>
</dbReference>
<feature type="compositionally biased region" description="Acidic residues" evidence="2">
    <location>
        <begin position="1"/>
        <end position="14"/>
    </location>
</feature>
<dbReference type="InParanoid" id="A0A1S3HNT8"/>
<dbReference type="InterPro" id="IPR057887">
    <property type="entry name" value="IQUB_helical"/>
</dbReference>
<feature type="compositionally biased region" description="Low complexity" evidence="2">
    <location>
        <begin position="37"/>
        <end position="87"/>
    </location>
</feature>
<dbReference type="PROSITE" id="PS50053">
    <property type="entry name" value="UBIQUITIN_2"/>
    <property type="match status" value="1"/>
</dbReference>
<feature type="compositionally biased region" description="Basic and acidic residues" evidence="2">
    <location>
        <begin position="303"/>
        <end position="313"/>
    </location>
</feature>
<dbReference type="SUPFAM" id="SSF54236">
    <property type="entry name" value="Ubiquitin-like"/>
    <property type="match status" value="1"/>
</dbReference>
<dbReference type="PANTHER" id="PTHR21074">
    <property type="entry name" value="IQ AND UBIQUITIN-LIKE DOMAIN-CONTAINING PROTEIN"/>
    <property type="match status" value="1"/>
</dbReference>
<dbReference type="AlphaFoldDB" id="A0A1S3HNT8"/>
<dbReference type="Gene3D" id="3.10.20.90">
    <property type="entry name" value="Phosphatidylinositol 3-kinase Catalytic Subunit, Chain A, domain 1"/>
    <property type="match status" value="1"/>
</dbReference>
<dbReference type="InterPro" id="IPR000626">
    <property type="entry name" value="Ubiquitin-like_dom"/>
</dbReference>
<dbReference type="KEGG" id="lak:106156480"/>
<dbReference type="OrthoDB" id="10265862at2759"/>
<gene>
    <name evidence="5" type="primary">LOC106156480</name>
</gene>
<evidence type="ECO:0000313" key="4">
    <source>
        <dbReference type="Proteomes" id="UP000085678"/>
    </source>
</evidence>
<dbReference type="STRING" id="7574.A0A1S3HNT8"/>
<evidence type="ECO:0000259" key="3">
    <source>
        <dbReference type="PROSITE" id="PS50053"/>
    </source>
</evidence>
<proteinExistence type="predicted"/>
<dbReference type="RefSeq" id="XP_013387196.1">
    <property type="nucleotide sequence ID" value="XM_013531742.1"/>
</dbReference>
<feature type="coiled-coil region" evidence="1">
    <location>
        <begin position="577"/>
        <end position="605"/>
    </location>
</feature>
<protein>
    <submittedName>
        <fullName evidence="5">IQ and ubiquitin-like domain-containing protein</fullName>
    </submittedName>
</protein>
<dbReference type="InterPro" id="IPR029071">
    <property type="entry name" value="Ubiquitin-like_domsf"/>
</dbReference>
<dbReference type="Pfam" id="PF25805">
    <property type="entry name" value="IQUB"/>
    <property type="match status" value="1"/>
</dbReference>
<feature type="region of interest" description="Disordered" evidence="2">
    <location>
        <begin position="979"/>
        <end position="998"/>
    </location>
</feature>
<dbReference type="GeneID" id="106156480"/>
<keyword evidence="1" id="KW-0175">Coiled coil</keyword>
<feature type="compositionally biased region" description="Basic and acidic residues" evidence="2">
    <location>
        <begin position="248"/>
        <end position="260"/>
    </location>
</feature>
<dbReference type="SMART" id="SM00213">
    <property type="entry name" value="UBQ"/>
    <property type="match status" value="1"/>
</dbReference>
<accession>A0A1S3HNT8</accession>
<dbReference type="Pfam" id="PF00240">
    <property type="entry name" value="ubiquitin"/>
    <property type="match status" value="1"/>
</dbReference>
<dbReference type="GO" id="GO:0031514">
    <property type="term" value="C:motile cilium"/>
    <property type="evidence" value="ECO:0007669"/>
    <property type="project" value="TreeGrafter"/>
</dbReference>
<dbReference type="InterPro" id="IPR037695">
    <property type="entry name" value="IQUB"/>
</dbReference>
<feature type="compositionally biased region" description="Acidic residues" evidence="2">
    <location>
        <begin position="113"/>
        <end position="122"/>
    </location>
</feature>
<feature type="domain" description="Ubiquitin-like" evidence="3">
    <location>
        <begin position="336"/>
        <end position="414"/>
    </location>
</feature>
<sequence>MADQEETAQPEATEEQQPAPAEEQAPETQNETEETAATEAAEAASAAEAEETAPVTETAETDPAAETTETAAEPNGTEQEQAAATENAEGEQEAAAPVEGEQEAAVENSAEQEVGETQEDTGDAAQTSEEVKAEDTAEAPTTEEQPEGEGVEEESPTAVVENTDTQATEGETEAAGETQEGVEEGAEEGAPQAEEAPEEAPKEGAPEGDEATPADDKPAEGEAQEEEKAEDGMETAKADEGTAAAGEEEQKAEEGERADQPTELAPPAQEGESKPADTEGIAGASEVSLGAKGPEPPTPTPEPQKESHGTETVEGRDQFEVDPQAVSPSPHVNLDANVTVKFVLMPSGQVATLACTLGQTLSELKAHFAAELKMPANTILLMFDGKNMNDKTTLADLGVGPNGTVQLEMQSADPVNAPIKPYRPRQEYHMPDVITVRVPTEDGKDYRDVVVEIERTTSKKPFLGGYKHKKTMVEYHHASAQTMQKRPPESGVQKFCRDTQTVQQQNMRMQTTEDTSTQMTKIGVFVSNMTDKLLVPGKYTTADQHHAMILQKVIIIQKYYRRWLAKRYVQSVREDRRMRLEWERKEEIRKKKEKEDRIKREFERRMNPKSKEDFDLLYHALEQWRQEELDRINSSLSGAERKAALCQLLEQETQLIASIGRHKLEADSDNKSKNIEKFLEKAAAPKRWKSGDGKYTEMDTPFTIRAQELKDIYNSINMKYLTQDERLDVLLTLKHTVKEHDCKLTQEIIELIDREADLLMRGVKENNLEGLRKRISTLFLQYIKTPTFNPEAARLLKVPQDPSTLRKNIYYCRSCNSYLPSTEFQLSSNSRTVGKCRNCMKIDNDARVRQDLSHYRFMLKTLRRSEEQFQDGAKIAFLLQESDLRYLIENVWNSQSVLSAWEDLYDLVLCRWDKFEEWAPWNCVLLTKDEASAHMKLENLEEGYGQVLIHKVKHKHTLARNYFSRLPGMAEYMHQKSKTTLANQDQSSPSIAGKAVPKQMIKA</sequence>
<dbReference type="GO" id="GO:0001669">
    <property type="term" value="C:acrosomal vesicle"/>
    <property type="evidence" value="ECO:0007669"/>
    <property type="project" value="TreeGrafter"/>
</dbReference>
<dbReference type="GO" id="GO:0030317">
    <property type="term" value="P:flagellated sperm motility"/>
    <property type="evidence" value="ECO:0007669"/>
    <property type="project" value="TreeGrafter"/>
</dbReference>
<reference evidence="5" key="1">
    <citation type="submission" date="2025-08" db="UniProtKB">
        <authorList>
            <consortium name="RefSeq"/>
        </authorList>
    </citation>
    <scope>IDENTIFICATION</scope>
    <source>
        <tissue evidence="5">Gonads</tissue>
    </source>
</reference>
<feature type="compositionally biased region" description="Acidic residues" evidence="2">
    <location>
        <begin position="170"/>
        <end position="187"/>
    </location>
</feature>
<feature type="compositionally biased region" description="Acidic residues" evidence="2">
    <location>
        <begin position="144"/>
        <end position="155"/>
    </location>
</feature>
<feature type="region of interest" description="Disordered" evidence="2">
    <location>
        <begin position="1"/>
        <end position="313"/>
    </location>
</feature>
<dbReference type="FunCoup" id="A0A1S3HNT8">
    <property type="interactions" value="17"/>
</dbReference>
<evidence type="ECO:0000313" key="5">
    <source>
        <dbReference type="RefSeq" id="XP_013387196.1"/>
    </source>
</evidence>